<dbReference type="Pfam" id="PF13419">
    <property type="entry name" value="HAD_2"/>
    <property type="match status" value="1"/>
</dbReference>
<dbReference type="Gene3D" id="3.40.50.1000">
    <property type="entry name" value="HAD superfamily/HAD-like"/>
    <property type="match status" value="1"/>
</dbReference>
<organism evidence="1 2">
    <name type="scientific">Blautia liquoris</name>
    <dbReference type="NCBI Taxonomy" id="2779518"/>
    <lineage>
        <taxon>Bacteria</taxon>
        <taxon>Bacillati</taxon>
        <taxon>Bacillota</taxon>
        <taxon>Clostridia</taxon>
        <taxon>Lachnospirales</taxon>
        <taxon>Lachnospiraceae</taxon>
        <taxon>Blautia</taxon>
    </lineage>
</organism>
<dbReference type="GO" id="GO:0008253">
    <property type="term" value="F:5'-nucleotidase activity"/>
    <property type="evidence" value="ECO:0007669"/>
    <property type="project" value="InterPro"/>
</dbReference>
<dbReference type="KEGG" id="bliq:INP51_05520"/>
<dbReference type="NCBIfam" id="TIGR01549">
    <property type="entry name" value="HAD-SF-IA-v1"/>
    <property type="match status" value="1"/>
</dbReference>
<dbReference type="SFLD" id="SFLDS00003">
    <property type="entry name" value="Haloacid_Dehalogenase"/>
    <property type="match status" value="1"/>
</dbReference>
<proteinExistence type="predicted"/>
<dbReference type="EMBL" id="CP063304">
    <property type="protein sequence ID" value="QOV20406.1"/>
    <property type="molecule type" value="Genomic_DNA"/>
</dbReference>
<protein>
    <submittedName>
        <fullName evidence="1">Noncanonical pyrimidine nucleotidase, YjjG family</fullName>
    </submittedName>
</protein>
<dbReference type="InterPro" id="IPR041492">
    <property type="entry name" value="HAD_2"/>
</dbReference>
<dbReference type="AlphaFoldDB" id="A0A7M2RJA2"/>
<reference evidence="1 2" key="1">
    <citation type="submission" date="2020-10" db="EMBL/GenBank/DDBJ databases">
        <title>Blautia liquoris sp.nov., isolated from the mud in a fermentation cellar used for the production of Chinese strong-flavoured liquor.</title>
        <authorList>
            <person name="Lu L."/>
        </authorList>
    </citation>
    <scope>NUCLEOTIDE SEQUENCE [LARGE SCALE GENOMIC DNA]</scope>
    <source>
        <strain evidence="1 2">LZLJ-3</strain>
    </source>
</reference>
<accession>A0A7M2RJA2</accession>
<dbReference type="InterPro" id="IPR036412">
    <property type="entry name" value="HAD-like_sf"/>
</dbReference>
<dbReference type="Gene3D" id="1.10.150.240">
    <property type="entry name" value="Putative phosphatase, domain 2"/>
    <property type="match status" value="1"/>
</dbReference>
<dbReference type="RefSeq" id="WP_193736726.1">
    <property type="nucleotide sequence ID" value="NZ_CP063304.1"/>
</dbReference>
<dbReference type="InterPro" id="IPR006439">
    <property type="entry name" value="HAD-SF_hydro_IA"/>
</dbReference>
<dbReference type="SFLD" id="SFLDG01135">
    <property type="entry name" value="C1.5.6:_HAD__Beta-PGM__Phospha"/>
    <property type="match status" value="1"/>
</dbReference>
<evidence type="ECO:0000313" key="1">
    <source>
        <dbReference type="EMBL" id="QOV20406.1"/>
    </source>
</evidence>
<dbReference type="PANTHER" id="PTHR47478">
    <property type="match status" value="1"/>
</dbReference>
<dbReference type="Proteomes" id="UP000593601">
    <property type="component" value="Chromosome"/>
</dbReference>
<keyword evidence="2" id="KW-1185">Reference proteome</keyword>
<dbReference type="SUPFAM" id="SSF56784">
    <property type="entry name" value="HAD-like"/>
    <property type="match status" value="1"/>
</dbReference>
<dbReference type="SFLD" id="SFLDG01129">
    <property type="entry name" value="C1.5:_HAD__Beta-PGM__Phosphata"/>
    <property type="match status" value="1"/>
</dbReference>
<dbReference type="PANTHER" id="PTHR47478:SF1">
    <property type="entry name" value="PYRIMIDINE 5'-NUCLEOTIDASE YJJG"/>
    <property type="match status" value="1"/>
</dbReference>
<sequence length="229" mass="26359">MIDTILFDLDNTILDFDKAEEIALTKAFRALNIEPTEQIMKRYSEINLAQWKLLERGKITRDEVKTGRYALLFDEFEIDCSADLAESIYEKNLGIGHYYLDGAEELLQILHNQYRLYIVTNGMADVQKGRIQSAKLRDYCQDIFISEEIGFNKPRREFFDFCFAKIPAFSKDKSVIIGDSLTSDIQGGINAGIQTIWFNHDHIKNTSDVQPDYVIDSLNEIKPILNSLN</sequence>
<dbReference type="InterPro" id="IPR011951">
    <property type="entry name" value="HAD-SF_hydro_IA_YjjG/PynA"/>
</dbReference>
<dbReference type="InterPro" id="IPR023198">
    <property type="entry name" value="PGP-like_dom2"/>
</dbReference>
<dbReference type="InterPro" id="IPR052550">
    <property type="entry name" value="Pyrimidine_5'-ntase_YjjG"/>
</dbReference>
<gene>
    <name evidence="1" type="ORF">INP51_05520</name>
</gene>
<name>A0A7M2RJA2_9FIRM</name>
<evidence type="ECO:0000313" key="2">
    <source>
        <dbReference type="Proteomes" id="UP000593601"/>
    </source>
</evidence>
<dbReference type="InterPro" id="IPR023214">
    <property type="entry name" value="HAD_sf"/>
</dbReference>
<dbReference type="NCBIfam" id="TIGR02254">
    <property type="entry name" value="YjjG_YfnB"/>
    <property type="match status" value="1"/>
</dbReference>